<accession>A0A9D0YQ10</accession>
<proteinExistence type="predicted"/>
<protein>
    <submittedName>
        <fullName evidence="2">Uncharacterized protein</fullName>
    </submittedName>
</protein>
<evidence type="ECO:0000313" key="3">
    <source>
        <dbReference type="Proteomes" id="UP000886879"/>
    </source>
</evidence>
<comment type="caution">
    <text evidence="2">The sequence shown here is derived from an EMBL/GenBank/DDBJ whole genome shotgun (WGS) entry which is preliminary data.</text>
</comment>
<keyword evidence="1" id="KW-0472">Membrane</keyword>
<reference evidence="2" key="1">
    <citation type="submission" date="2020-10" db="EMBL/GenBank/DDBJ databases">
        <authorList>
            <person name="Gilroy R."/>
        </authorList>
    </citation>
    <scope>NUCLEOTIDE SEQUENCE</scope>
    <source>
        <strain evidence="2">ChiGjej2B2-12916</strain>
    </source>
</reference>
<organism evidence="2 3">
    <name type="scientific">Candidatus Enterenecus faecium</name>
    <dbReference type="NCBI Taxonomy" id="2840780"/>
    <lineage>
        <taxon>Bacteria</taxon>
        <taxon>Bacillati</taxon>
        <taxon>Bacillota</taxon>
        <taxon>Clostridia</taxon>
        <taxon>Eubacteriales</taxon>
        <taxon>Candidatus Enterenecus</taxon>
    </lineage>
</organism>
<evidence type="ECO:0000313" key="2">
    <source>
        <dbReference type="EMBL" id="HIQ59996.1"/>
    </source>
</evidence>
<name>A0A9D0YQ10_9FIRM</name>
<evidence type="ECO:0000256" key="1">
    <source>
        <dbReference type="SAM" id="Phobius"/>
    </source>
</evidence>
<dbReference type="Pfam" id="PF18975">
    <property type="entry name" value="DUF5711"/>
    <property type="match status" value="1"/>
</dbReference>
<dbReference type="EMBL" id="DVFO01000001">
    <property type="protein sequence ID" value="HIQ59996.1"/>
    <property type="molecule type" value="Genomic_DNA"/>
</dbReference>
<dbReference type="Proteomes" id="UP000886879">
    <property type="component" value="Unassembled WGS sequence"/>
</dbReference>
<feature type="transmembrane region" description="Helical" evidence="1">
    <location>
        <begin position="18"/>
        <end position="41"/>
    </location>
</feature>
<keyword evidence="1" id="KW-1133">Transmembrane helix</keyword>
<dbReference type="InterPro" id="IPR043765">
    <property type="entry name" value="DUF5711"/>
</dbReference>
<dbReference type="AlphaFoldDB" id="A0A9D0YQ10"/>
<sequence>MEDTKNNQSNTQPKKPKFLVRVLLFLLAVLVVLGAVAVVVFRDRLSLDNFKRWIHYRSLVLNDSGQADSFPHDGSLDDTFAVLDGDLLVCSSTSISLYSGSGTQYVDLSVDMDNPVVDTNGSLAVIYDAGGSSLYVLGQREVIWSATDLTSILSAHLNQNGQLTVVSQTSGYKGSVTVYSTDYEPMMSVNLSSAYVMDAALSDDGQTLSILNVGQTDGVFNSTLSLYTLNTTDSGNFEPNLTSDLGSSVVLETRHTVSQVWSISDQNLTLTDHEGNNAVIDWNDMHLKRYSLAGDGFAVALLAKYRAGSQGELWVVSSDGSHKSLEIDQQVLSLSAAGRYIAVLTGKQLNIYTKDLELYATLDSTQGARQVLLMEDGSAVLISADSASFYVP</sequence>
<keyword evidence="1" id="KW-0812">Transmembrane</keyword>
<dbReference type="SUPFAM" id="SSF82171">
    <property type="entry name" value="DPP6 N-terminal domain-like"/>
    <property type="match status" value="1"/>
</dbReference>
<reference evidence="2" key="2">
    <citation type="journal article" date="2021" name="PeerJ">
        <title>Extensive microbial diversity within the chicken gut microbiome revealed by metagenomics and culture.</title>
        <authorList>
            <person name="Gilroy R."/>
            <person name="Ravi A."/>
            <person name="Getino M."/>
            <person name="Pursley I."/>
            <person name="Horton D.L."/>
            <person name="Alikhan N.F."/>
            <person name="Baker D."/>
            <person name="Gharbi K."/>
            <person name="Hall N."/>
            <person name="Watson M."/>
            <person name="Adriaenssens E.M."/>
            <person name="Foster-Nyarko E."/>
            <person name="Jarju S."/>
            <person name="Secka A."/>
            <person name="Antonio M."/>
            <person name="Oren A."/>
            <person name="Chaudhuri R.R."/>
            <person name="La Ragione R."/>
            <person name="Hildebrand F."/>
            <person name="Pallen M.J."/>
        </authorList>
    </citation>
    <scope>NUCLEOTIDE SEQUENCE</scope>
    <source>
        <strain evidence="2">ChiGjej2B2-12916</strain>
    </source>
</reference>
<gene>
    <name evidence="2" type="ORF">IAD31_00120</name>
</gene>